<dbReference type="Pfam" id="PF12778">
    <property type="entry name" value="PXPV"/>
    <property type="match status" value="1"/>
</dbReference>
<evidence type="ECO:0008006" key="4">
    <source>
        <dbReference type="Google" id="ProtNLM"/>
    </source>
</evidence>
<keyword evidence="1" id="KW-0732">Signal</keyword>
<comment type="caution">
    <text evidence="2">The sequence shown here is derived from an EMBL/GenBank/DDBJ whole genome shotgun (WGS) entry which is preliminary data.</text>
</comment>
<dbReference type="Proteomes" id="UP001169027">
    <property type="component" value="Unassembled WGS sequence"/>
</dbReference>
<sequence length="112" mass="11975">MSLTRTTFFKWAAAGVVAAGALFATASASAAVGWSVGVNVPGVAIGVATPQPYYAPAPVYVAPAPVYYPPPPVYYRPAPVYYAPPAAYYRPAPGYYRPGPGYYRHHGHGYYR</sequence>
<evidence type="ECO:0000256" key="1">
    <source>
        <dbReference type="SAM" id="SignalP"/>
    </source>
</evidence>
<proteinExistence type="predicted"/>
<keyword evidence="3" id="KW-1185">Reference proteome</keyword>
<dbReference type="RefSeq" id="WP_301812377.1">
    <property type="nucleotide sequence ID" value="NZ_JAUJZH010000015.1"/>
</dbReference>
<dbReference type="EMBL" id="JAUKVY010000015">
    <property type="protein sequence ID" value="MDO1534606.1"/>
    <property type="molecule type" value="Genomic_DNA"/>
</dbReference>
<feature type="signal peptide" evidence="1">
    <location>
        <begin position="1"/>
        <end position="30"/>
    </location>
</feature>
<dbReference type="PROSITE" id="PS51318">
    <property type="entry name" value="TAT"/>
    <property type="match status" value="1"/>
</dbReference>
<organism evidence="2 3">
    <name type="scientific">Variovorax ginsengisoli</name>
    <dbReference type="NCBI Taxonomy" id="363844"/>
    <lineage>
        <taxon>Bacteria</taxon>
        <taxon>Pseudomonadati</taxon>
        <taxon>Pseudomonadota</taxon>
        <taxon>Betaproteobacteria</taxon>
        <taxon>Burkholderiales</taxon>
        <taxon>Comamonadaceae</taxon>
        <taxon>Variovorax</taxon>
    </lineage>
</organism>
<gene>
    <name evidence="2" type="ORF">Q2T77_20150</name>
</gene>
<protein>
    <recommendedName>
        <fullName evidence="4">PXPV repeat-containing protein</fullName>
    </recommendedName>
</protein>
<dbReference type="InterPro" id="IPR006311">
    <property type="entry name" value="TAT_signal"/>
</dbReference>
<feature type="chain" id="PRO_5046431050" description="PXPV repeat-containing protein" evidence="1">
    <location>
        <begin position="31"/>
        <end position="112"/>
    </location>
</feature>
<accession>A0ABT8SAY8</accession>
<evidence type="ECO:0000313" key="2">
    <source>
        <dbReference type="EMBL" id="MDO1534606.1"/>
    </source>
</evidence>
<reference evidence="2" key="1">
    <citation type="submission" date="2023-06" db="EMBL/GenBank/DDBJ databases">
        <authorList>
            <person name="Jiang Y."/>
            <person name="Liu Q."/>
        </authorList>
    </citation>
    <scope>NUCLEOTIDE SEQUENCE</scope>
    <source>
        <strain evidence="2">CGMCC 1.12090</strain>
    </source>
</reference>
<dbReference type="InterPro" id="IPR024446">
    <property type="entry name" value="PXPV"/>
</dbReference>
<name>A0ABT8SAY8_9BURK</name>
<evidence type="ECO:0000313" key="3">
    <source>
        <dbReference type="Proteomes" id="UP001169027"/>
    </source>
</evidence>